<dbReference type="RefSeq" id="WP_090865410.1">
    <property type="nucleotide sequence ID" value="NZ_FNYE01000007.1"/>
</dbReference>
<proteinExistence type="predicted"/>
<evidence type="ECO:0000259" key="2">
    <source>
        <dbReference type="Pfam" id="PF06812"/>
    </source>
</evidence>
<dbReference type="PANTHER" id="PTHR37951">
    <property type="entry name" value="CYTOPLASMIC PROTEIN-RELATED"/>
    <property type="match status" value="1"/>
</dbReference>
<dbReference type="AlphaFoldDB" id="A0A1H6WPD1"/>
<dbReference type="NCBIfam" id="TIGR03363">
    <property type="entry name" value="VI_chp_8"/>
    <property type="match status" value="1"/>
</dbReference>
<protein>
    <submittedName>
        <fullName evidence="3">Type VI secretion system protein ImpA</fullName>
    </submittedName>
</protein>
<accession>A0A1H6WPD1</accession>
<dbReference type="Proteomes" id="UP000198866">
    <property type="component" value="Unassembled WGS sequence"/>
</dbReference>
<dbReference type="InterPro" id="IPR010657">
    <property type="entry name" value="ImpA_N"/>
</dbReference>
<evidence type="ECO:0000313" key="3">
    <source>
        <dbReference type="EMBL" id="SEJ18889.1"/>
    </source>
</evidence>
<dbReference type="EMBL" id="FNYE01000007">
    <property type="protein sequence ID" value="SEJ18889.1"/>
    <property type="molecule type" value="Genomic_DNA"/>
</dbReference>
<dbReference type="Pfam" id="PF06812">
    <property type="entry name" value="ImpA_N"/>
    <property type="match status" value="1"/>
</dbReference>
<feature type="compositionally biased region" description="Low complexity" evidence="1">
    <location>
        <begin position="259"/>
        <end position="272"/>
    </location>
</feature>
<dbReference type="STRING" id="667676.SAMN05192539_1007205"/>
<reference evidence="4" key="1">
    <citation type="submission" date="2016-10" db="EMBL/GenBank/DDBJ databases">
        <authorList>
            <person name="Varghese N."/>
            <person name="Submissions S."/>
        </authorList>
    </citation>
    <scope>NUCLEOTIDE SEQUENCE [LARGE SCALE GENOMIC DNA]</scope>
    <source>
        <strain evidence="4">LMG 26031</strain>
    </source>
</reference>
<feature type="region of interest" description="Disordered" evidence="1">
    <location>
        <begin position="250"/>
        <end position="283"/>
    </location>
</feature>
<sequence>MATLDAGVLLAEISPESPCGDDVEYDPLFRELEQAVHGKPDVQYGATVVAATPPDWKTAQSLSLELFGKSRDLRVAAHLARALLHRQGFEGLAEGLALIEALLEQHWNHVHPQLDPDDDNDPTARINALTVLVDQSGMLLDVRDTPLVASRTHGIVRLRDIEYANGDAPAPEGIEPLSLASIDAAIADVHDDAVRVVAALHGARSSNTRIETLLTERVGTAQAIDLSPLSRLLQQAAGFLVERIGEAAPQAGDEDEAAAGEGETNAPAGTGARASAPPTGDVNSRQDVIRLLDKICAYYQKHEPSSPVPLLLNRARRLVDKNFMEILEDLAPEGLGQARQVGGIENE</sequence>
<feature type="domain" description="ImpA N-terminal" evidence="2">
    <location>
        <begin position="10"/>
        <end position="133"/>
    </location>
</feature>
<organism evidence="3 4">
    <name type="scientific">Paraburkholderia diazotrophica</name>
    <dbReference type="NCBI Taxonomy" id="667676"/>
    <lineage>
        <taxon>Bacteria</taxon>
        <taxon>Pseudomonadati</taxon>
        <taxon>Pseudomonadota</taxon>
        <taxon>Betaproteobacteria</taxon>
        <taxon>Burkholderiales</taxon>
        <taxon>Burkholderiaceae</taxon>
        <taxon>Paraburkholderia</taxon>
    </lineage>
</organism>
<dbReference type="OrthoDB" id="9771118at2"/>
<name>A0A1H6WPD1_9BURK</name>
<dbReference type="PANTHER" id="PTHR37951:SF1">
    <property type="entry name" value="TYPE VI SECRETION SYSTEM COMPONENT TSSA1"/>
    <property type="match status" value="1"/>
</dbReference>
<evidence type="ECO:0000256" key="1">
    <source>
        <dbReference type="SAM" id="MobiDB-lite"/>
    </source>
</evidence>
<evidence type="ECO:0000313" key="4">
    <source>
        <dbReference type="Proteomes" id="UP000198866"/>
    </source>
</evidence>
<keyword evidence="4" id="KW-1185">Reference proteome</keyword>
<gene>
    <name evidence="3" type="ORF">SAMN05192539_1007205</name>
</gene>
<dbReference type="InterPro" id="IPR017740">
    <property type="entry name" value="TssA-like"/>
</dbReference>